<dbReference type="GO" id="GO:0046872">
    <property type="term" value="F:metal ion binding"/>
    <property type="evidence" value="ECO:0007669"/>
    <property type="project" value="UniProtKB-KW"/>
</dbReference>
<dbReference type="SUPFAM" id="SSF56281">
    <property type="entry name" value="Metallo-hydrolase/oxidoreductase"/>
    <property type="match status" value="1"/>
</dbReference>
<dbReference type="PANTHER" id="PTHR42978:SF2">
    <property type="entry name" value="102 KBASES UNSTABLE REGION: FROM 1 TO 119443"/>
    <property type="match status" value="1"/>
</dbReference>
<dbReference type="InterPro" id="IPR051013">
    <property type="entry name" value="MBL_superfamily_lactonases"/>
</dbReference>
<dbReference type="PANTHER" id="PTHR42978">
    <property type="entry name" value="QUORUM-QUENCHING LACTONASE YTNP-RELATED-RELATED"/>
    <property type="match status" value="1"/>
</dbReference>
<evidence type="ECO:0000256" key="2">
    <source>
        <dbReference type="ARBA" id="ARBA00007749"/>
    </source>
</evidence>
<dbReference type="Gene3D" id="3.60.15.10">
    <property type="entry name" value="Ribonuclease Z/Hydroxyacylglutathione hydrolase-like"/>
    <property type="match status" value="1"/>
</dbReference>
<protein>
    <recommendedName>
        <fullName evidence="6">Metallo-beta-lactamase domain-containing protein</fullName>
    </recommendedName>
</protein>
<comment type="cofactor">
    <cofactor evidence="1">
        <name>Zn(2+)</name>
        <dbReference type="ChEBI" id="CHEBI:29105"/>
    </cofactor>
</comment>
<organism evidence="7 8">
    <name type="scientific">Klebsiella pneumoniae 30684/NJST258_2</name>
    <dbReference type="NCBI Taxonomy" id="1420013"/>
    <lineage>
        <taxon>Bacteria</taxon>
        <taxon>Pseudomonadati</taxon>
        <taxon>Pseudomonadota</taxon>
        <taxon>Gammaproteobacteria</taxon>
        <taxon>Enterobacterales</taxon>
        <taxon>Enterobacteriaceae</taxon>
        <taxon>Klebsiella/Raoultella group</taxon>
        <taxon>Klebsiella</taxon>
        <taxon>Klebsiella pneumoniae complex</taxon>
    </lineage>
</organism>
<dbReference type="NCBIfam" id="NF045700">
    <property type="entry name" value="AHLLactAttM"/>
    <property type="match status" value="1"/>
</dbReference>
<dbReference type="SMART" id="SM00849">
    <property type="entry name" value="Lactamase_B"/>
    <property type="match status" value="1"/>
</dbReference>
<dbReference type="EMBL" id="CP006918">
    <property type="protein sequence ID" value="AHM79494.1"/>
    <property type="molecule type" value="Genomic_DNA"/>
</dbReference>
<evidence type="ECO:0000313" key="8">
    <source>
        <dbReference type="Proteomes" id="UP000019586"/>
    </source>
</evidence>
<keyword evidence="3" id="KW-0479">Metal-binding</keyword>
<reference evidence="7 8" key="1">
    <citation type="journal article" date="2014" name="Proc. Natl. Acad. Sci. U.S.A.">
        <title>Molecular dissection of the evolution of carbapenem-resistant multilocus sequence type 258 Klebsiella pneumoniae.</title>
        <authorList>
            <person name="Deleo F.R."/>
            <person name="Chen L."/>
            <person name="Porcella S.F."/>
            <person name="Martens C.A."/>
            <person name="Kobayashi S.D."/>
            <person name="Porter A.R."/>
            <person name="Chavda K.D."/>
            <person name="Jacobs M.R."/>
            <person name="Mathema B."/>
            <person name="Olsen R.J."/>
            <person name="Bonomo R.A."/>
            <person name="Musser J.M."/>
            <person name="Kreiswirth B.N."/>
        </authorList>
    </citation>
    <scope>NUCLEOTIDE SEQUENCE [LARGE SCALE GENOMIC DNA]</scope>
    <source>
        <strain evidence="7">30684/NJST258_2</strain>
    </source>
</reference>
<dbReference type="Proteomes" id="UP000019586">
    <property type="component" value="Chromosome"/>
</dbReference>
<dbReference type="GO" id="GO:0016787">
    <property type="term" value="F:hydrolase activity"/>
    <property type="evidence" value="ECO:0007669"/>
    <property type="project" value="UniProtKB-KW"/>
</dbReference>
<dbReference type="InterPro" id="IPR036866">
    <property type="entry name" value="RibonucZ/Hydroxyglut_hydro"/>
</dbReference>
<dbReference type="InterPro" id="IPR001279">
    <property type="entry name" value="Metallo-B-lactamas"/>
</dbReference>
<proteinExistence type="inferred from homology"/>
<keyword evidence="5" id="KW-0862">Zinc</keyword>
<comment type="similarity">
    <text evidence="2">Belongs to the metallo-beta-lactamase superfamily.</text>
</comment>
<dbReference type="KEGG" id="kps:KPNJ2_02714"/>
<accession>W8UHU4</accession>
<evidence type="ECO:0000313" key="7">
    <source>
        <dbReference type="EMBL" id="AHM79494.1"/>
    </source>
</evidence>
<dbReference type="AlphaFoldDB" id="W8UHU4"/>
<name>W8UHU4_KLEPN</name>
<evidence type="ECO:0000256" key="1">
    <source>
        <dbReference type="ARBA" id="ARBA00001947"/>
    </source>
</evidence>
<sequence length="271" mass="31161">MIYWWKIMMPEIKLFMFQSGTQHCRYQHIRMNQGVGEHYEIPVPWFLLTHPDGFTLIDGGLAVEGLKDPSGYWGSAVEQFKPVMSEEQGCVEQLKRIGIAPEDIRYVVLSHLHSDHTGAIGRFPHATHVVQRQEYEYAFAPDWFTSGAYCRRDFDRPQLNWLFLNGLSDDHYDLYGDGTLQCIFTPGHSPGHQSFLIRLPGGTNFTLAIDAAYTLDHYHEKALPGLMTSATDVAQSVRKLRQLTERYHAVFIPGHDPEEWKKNRLAPACYY</sequence>
<dbReference type="PATRIC" id="fig|1420013.3.peg.2556"/>
<evidence type="ECO:0000256" key="4">
    <source>
        <dbReference type="ARBA" id="ARBA00022801"/>
    </source>
</evidence>
<feature type="domain" description="Metallo-beta-lactamase" evidence="6">
    <location>
        <begin position="42"/>
        <end position="255"/>
    </location>
</feature>
<evidence type="ECO:0000256" key="5">
    <source>
        <dbReference type="ARBA" id="ARBA00022833"/>
    </source>
</evidence>
<dbReference type="Pfam" id="PF00753">
    <property type="entry name" value="Lactamase_B"/>
    <property type="match status" value="1"/>
</dbReference>
<gene>
    <name evidence="7" type="ORF">KPNJ2_02714</name>
</gene>
<keyword evidence="4" id="KW-0378">Hydrolase</keyword>
<evidence type="ECO:0000259" key="6">
    <source>
        <dbReference type="SMART" id="SM00849"/>
    </source>
</evidence>
<dbReference type="CDD" id="cd07729">
    <property type="entry name" value="AHL_lactonase_MBL-fold"/>
    <property type="match status" value="1"/>
</dbReference>
<dbReference type="InterPro" id="IPR054889">
    <property type="entry name" value="AHLLactAttM"/>
</dbReference>
<dbReference type="HOGENOM" id="CLU_030571_3_2_6"/>
<evidence type="ECO:0000256" key="3">
    <source>
        <dbReference type="ARBA" id="ARBA00022723"/>
    </source>
</evidence>